<evidence type="ECO:0000313" key="2">
    <source>
        <dbReference type="Proteomes" id="UP000293652"/>
    </source>
</evidence>
<sequence length="264" mass="28448">MRDIAAAYDPKSHEAPIVIGHPKQDTPAYGWIEKIIAKEDGLHAVPRQVNPEFAEIVKQGSYKKVSAAFYPPDAPSNPKPGTAYLRHIGFLGAAPPSVKGLKEIQFSEDAMIFFAEEEAFALREHSLAVREASFRRRELEGAIRRANKEGRLPIGLLGGALAFAEALNGGSMDFEFSEDGETVKANRADWFLGFVSKLPVPVVTGEIAGSADFAEQAAAAYPVPKGYSVGNGNRAAMDVAAQNYQREHGGTYAQAVAAVRGNFE</sequence>
<evidence type="ECO:0000313" key="1">
    <source>
        <dbReference type="EMBL" id="TAX64400.1"/>
    </source>
</evidence>
<reference evidence="1 2" key="1">
    <citation type="submission" date="2019-02" db="EMBL/GenBank/DDBJ databases">
        <title>The genomic architecture of introgression among sibling species of bacteria.</title>
        <authorList>
            <person name="Cavassim M.I.A."/>
            <person name="Moeskjaer S."/>
            <person name="Moslemi C."/>
            <person name="Fields B."/>
            <person name="Bachmann A."/>
            <person name="Vilhjalmsson B."/>
            <person name="Schierup M.H."/>
            <person name="Young J.P.W."/>
            <person name="Andersen S.U."/>
        </authorList>
    </citation>
    <scope>NUCLEOTIDE SEQUENCE [LARGE SCALE GENOMIC DNA]</scope>
    <source>
        <strain evidence="1 2">SM145A</strain>
    </source>
</reference>
<protein>
    <submittedName>
        <fullName evidence="1">Uncharacterized protein</fullName>
    </submittedName>
</protein>
<accession>A0A4Q8XNP4</accession>
<dbReference type="EMBL" id="SIPC01000009">
    <property type="protein sequence ID" value="TAX64400.1"/>
    <property type="molecule type" value="Genomic_DNA"/>
</dbReference>
<proteinExistence type="predicted"/>
<organism evidence="1 2">
    <name type="scientific">Rhizobium leguminosarum</name>
    <dbReference type="NCBI Taxonomy" id="384"/>
    <lineage>
        <taxon>Bacteria</taxon>
        <taxon>Pseudomonadati</taxon>
        <taxon>Pseudomonadota</taxon>
        <taxon>Alphaproteobacteria</taxon>
        <taxon>Hyphomicrobiales</taxon>
        <taxon>Rhizobiaceae</taxon>
        <taxon>Rhizobium/Agrobacterium group</taxon>
        <taxon>Rhizobium</taxon>
    </lineage>
</organism>
<dbReference type="AlphaFoldDB" id="A0A4Q8XNP4"/>
<dbReference type="Proteomes" id="UP000293652">
    <property type="component" value="Unassembled WGS sequence"/>
</dbReference>
<gene>
    <name evidence="1" type="ORF">ELI03_34660</name>
</gene>
<name>A0A4Q8XNP4_RHILE</name>
<comment type="caution">
    <text evidence="1">The sequence shown here is derived from an EMBL/GenBank/DDBJ whole genome shotgun (WGS) entry which is preliminary data.</text>
</comment>